<dbReference type="Pfam" id="PF12902">
    <property type="entry name" value="Ferritin-like"/>
    <property type="match status" value="1"/>
</dbReference>
<accession>A0A7C9PIG9</accession>
<dbReference type="InterPro" id="IPR012347">
    <property type="entry name" value="Ferritin-like"/>
</dbReference>
<name>A0A7C9PIG9_9BURK</name>
<protein>
    <recommendedName>
        <fullName evidence="1">Iminophenyl-pyruvate dimer synthase domain-containing protein</fullName>
    </recommendedName>
</protein>
<dbReference type="RefSeq" id="WP_163458891.1">
    <property type="nucleotide sequence ID" value="NZ_JAAGOH010000023.1"/>
</dbReference>
<feature type="domain" description="Iminophenyl-pyruvate dimer synthase" evidence="1">
    <location>
        <begin position="33"/>
        <end position="258"/>
    </location>
</feature>
<dbReference type="PANTHER" id="PTHR34400">
    <property type="match status" value="1"/>
</dbReference>
<reference evidence="2 3" key="1">
    <citation type="submission" date="2020-02" db="EMBL/GenBank/DDBJ databases">
        <title>Ideonella bacterium strain TBM-1.</title>
        <authorList>
            <person name="Chen W.-M."/>
        </authorList>
    </citation>
    <scope>NUCLEOTIDE SEQUENCE [LARGE SCALE GENOMIC DNA]</scope>
    <source>
        <strain evidence="2 3">TBM-1</strain>
    </source>
</reference>
<comment type="caution">
    <text evidence="2">The sequence shown here is derived from an EMBL/GenBank/DDBJ whole genome shotgun (WGS) entry which is preliminary data.</text>
</comment>
<dbReference type="InterPro" id="IPR026820">
    <property type="entry name" value="VioB/RebD_dom"/>
</dbReference>
<proteinExistence type="predicted"/>
<organism evidence="2 3">
    <name type="scientific">Ideonella livida</name>
    <dbReference type="NCBI Taxonomy" id="2707176"/>
    <lineage>
        <taxon>Bacteria</taxon>
        <taxon>Pseudomonadati</taxon>
        <taxon>Pseudomonadota</taxon>
        <taxon>Betaproteobacteria</taxon>
        <taxon>Burkholderiales</taxon>
        <taxon>Sphaerotilaceae</taxon>
        <taxon>Ideonella</taxon>
    </lineage>
</organism>
<dbReference type="Gene3D" id="1.20.1260.10">
    <property type="match status" value="1"/>
</dbReference>
<dbReference type="Proteomes" id="UP000484255">
    <property type="component" value="Unassembled WGS sequence"/>
</dbReference>
<dbReference type="PANTHER" id="PTHR34400:SF4">
    <property type="entry name" value="MEMBRANE PROTEIN"/>
    <property type="match status" value="1"/>
</dbReference>
<evidence type="ECO:0000313" key="3">
    <source>
        <dbReference type="Proteomes" id="UP000484255"/>
    </source>
</evidence>
<gene>
    <name evidence="2" type="ORF">G3A44_16720</name>
</gene>
<evidence type="ECO:0000259" key="1">
    <source>
        <dbReference type="Pfam" id="PF12902"/>
    </source>
</evidence>
<evidence type="ECO:0000313" key="2">
    <source>
        <dbReference type="EMBL" id="NDY92837.1"/>
    </source>
</evidence>
<keyword evidence="3" id="KW-1185">Reference proteome</keyword>
<sequence length="410" mass="43917">MPSSLRSARPFGALFQHLRSDAPTLTDLQHAAQLALQVEFTTIPVYLSGMYSITDKGSTAYQALRAVVMEEMFHVNQAANLVIALGALPRFTGDAAPHYPGYLPHANEATTPLLGLYRASPDVFSNVYAAIETPAPAGAPAQADRYDTIAQLYEALVQGLMRYPGDPFATPAAEGRQRTDIYLGKFGGTVLQVSDMDSALRGIQQIVEQGEGRVPAGAPLVPQEPFGTYNQYGIRTDGTYGPILGTPLELSHFSRFRQVSLSSDPFPPTLPISSNPADEAFGNPLAQALSRSFNNAYSVMLHAFEQSFTAGMGDPYFGVVLNLMHQVLPQLALALMSTPAQQGGDASVGPNAAPTWRYLPQARMPGLRHAFQHLHQVVAGGAPAAVRQAVDQAQDGLDKLPQGLPALHTL</sequence>
<dbReference type="AlphaFoldDB" id="A0A7C9PIG9"/>
<dbReference type="EMBL" id="JAAGOH010000023">
    <property type="protein sequence ID" value="NDY92837.1"/>
    <property type="molecule type" value="Genomic_DNA"/>
</dbReference>